<comment type="subcellular location">
    <subcellularLocation>
        <location evidence="1">Nucleus</location>
    </subcellularLocation>
</comment>
<feature type="compositionally biased region" description="Polar residues" evidence="3">
    <location>
        <begin position="83"/>
        <end position="96"/>
    </location>
</feature>
<dbReference type="AlphaFoldDB" id="A0A167VAZ7"/>
<dbReference type="PANTHER" id="PTHR37534">
    <property type="entry name" value="TRANSCRIPTIONAL ACTIVATOR PROTEIN UGA3"/>
    <property type="match status" value="1"/>
</dbReference>
<dbReference type="PANTHER" id="PTHR37534:SF2">
    <property type="entry name" value="N-ACETYLTRANSFERASE DOMAIN-CONTAINING PROTEIN"/>
    <property type="match status" value="1"/>
</dbReference>
<dbReference type="Proteomes" id="UP000076449">
    <property type="component" value="Chromosome I"/>
</dbReference>
<evidence type="ECO:0000313" key="4">
    <source>
        <dbReference type="EMBL" id="KZN90235.1"/>
    </source>
</evidence>
<protein>
    <recommendedName>
        <fullName evidence="5">Arca-like protein</fullName>
    </recommendedName>
</protein>
<dbReference type="GO" id="GO:0003700">
    <property type="term" value="F:DNA-binding transcription factor activity"/>
    <property type="evidence" value="ECO:0007669"/>
    <property type="project" value="TreeGrafter"/>
</dbReference>
<feature type="region of interest" description="Disordered" evidence="3">
    <location>
        <begin position="83"/>
        <end position="104"/>
    </location>
</feature>
<dbReference type="Pfam" id="PF11951">
    <property type="entry name" value="Fungal_trans_2"/>
    <property type="match status" value="1"/>
</dbReference>
<dbReference type="EMBL" id="CM002798">
    <property type="protein sequence ID" value="KZN90235.1"/>
    <property type="molecule type" value="Genomic_DNA"/>
</dbReference>
<reference evidence="4" key="1">
    <citation type="journal article" date="2014" name="Genome Announc.">
        <title>Complete sequencing and chromosome-scale genome assembly of the industrial progenitor strain P2niaD18 from the penicillin producer Penicillium chrysogenum.</title>
        <authorList>
            <person name="Specht T."/>
            <person name="Dahlmann T.A."/>
            <person name="Zadra I."/>
            <person name="Kurnsteiner H."/>
            <person name="Kuck U."/>
        </authorList>
    </citation>
    <scope>NUCLEOTIDE SEQUENCE [LARGE SCALE GENOMIC DNA]</scope>
    <source>
        <strain evidence="4">P2niaD18</strain>
    </source>
</reference>
<keyword evidence="2" id="KW-0539">Nucleus</keyword>
<organism evidence="4">
    <name type="scientific">Penicillium chrysogenum</name>
    <name type="common">Penicillium notatum</name>
    <dbReference type="NCBI Taxonomy" id="5076"/>
    <lineage>
        <taxon>Eukaryota</taxon>
        <taxon>Fungi</taxon>
        <taxon>Dikarya</taxon>
        <taxon>Ascomycota</taxon>
        <taxon>Pezizomycotina</taxon>
        <taxon>Eurotiomycetes</taxon>
        <taxon>Eurotiomycetidae</taxon>
        <taxon>Eurotiales</taxon>
        <taxon>Aspergillaceae</taxon>
        <taxon>Penicillium</taxon>
        <taxon>Penicillium chrysogenum species complex</taxon>
    </lineage>
</organism>
<evidence type="ECO:0008006" key="5">
    <source>
        <dbReference type="Google" id="ProtNLM"/>
    </source>
</evidence>
<name>A0A167VAZ7_PENCH</name>
<dbReference type="InterPro" id="IPR021858">
    <property type="entry name" value="Fun_TF"/>
</dbReference>
<evidence type="ECO:0000256" key="3">
    <source>
        <dbReference type="SAM" id="MobiDB-lite"/>
    </source>
</evidence>
<accession>A0A167VAZ7</accession>
<proteinExistence type="predicted"/>
<dbReference type="GO" id="GO:0005634">
    <property type="term" value="C:nucleus"/>
    <property type="evidence" value="ECO:0007669"/>
    <property type="project" value="UniProtKB-SubCell"/>
</dbReference>
<dbReference type="GO" id="GO:0045944">
    <property type="term" value="P:positive regulation of transcription by RNA polymerase II"/>
    <property type="evidence" value="ECO:0007669"/>
    <property type="project" value="TreeGrafter"/>
</dbReference>
<sequence>MPGAKNPQLIHAVYFTINVTESCHNAADASAQVANALVVKRKPSFDRQRVGQRALSFLATKFGSGHHLEDRYLVDFVLESGSGQVGSSTPTPTNVLSPAGSLHSHADSIPIPERVSPGSSYTPPLPQYGFPNQQVHTGSSAVSVAPSVGTPERLPQRPWPLRDPEEARLLQHFVEKVAPFFDCTDRQQHFAIHIPYRARRCETLFNAILAMSARHLNRTTGFDPFVSDHYYQACLAKLIPALNDHGVTMDDDLLSATVILRLLEEFDVPLAGSDIRGHSFGTKAFIRSPSMMTTTPSLRQAVYWSGLRQEIYNALSLHQAPDIELRSLDLDSHLNSLGPDAGDCAWANQAITHCAHVLVFCFGEGPRSAAVYADLKAHNQQWSETRPDSFDPYFVGEDVAVGTQFPDIRYGCPWHAIGNQYIDLAQILLSVHDPTLPTVGPLRTRLIQEADDHIRRGIWKVCGASLSNASVPPAMVVGCMAIHLWGDRFTDPHEQDHLIQVLIQTDALHGWPTHALQRQLREKWGMR</sequence>
<gene>
    <name evidence="4" type="ORF">EN45_003510</name>
</gene>
<evidence type="ECO:0000256" key="1">
    <source>
        <dbReference type="ARBA" id="ARBA00004123"/>
    </source>
</evidence>
<evidence type="ECO:0000256" key="2">
    <source>
        <dbReference type="ARBA" id="ARBA00023242"/>
    </source>
</evidence>
<dbReference type="GO" id="GO:0000976">
    <property type="term" value="F:transcription cis-regulatory region binding"/>
    <property type="evidence" value="ECO:0007669"/>
    <property type="project" value="TreeGrafter"/>
</dbReference>